<proteinExistence type="predicted"/>
<sequence>MSQTDSYTDVVELCALLQCLGFSVKSLENHDGNISQENGTRTVVINCQSSGLRVILESASLSCSCPSTTAQASGIWEVAGVTGGKQIDKEIGCSLLASLPKSHRDRLNKDLRDMIRSIKDHNDSVEIPKNKETLGNRSSTTLDLKTPEKILYDLKCDTPTRYRSLDTLTNKKQGTDEIPPPGPLQKSHVITEPAEEDKMVTSRLGRRQSTYTLTSTPGSVKLRNKTSSPINALKYTLLEDLTGAERAITECQTKLANVIRDLEEGKHDSFLSLNTLDVSKISILKAAEPFKAQCASSPNLSTRGSAHEDFLKSKLKRLDSASTSNLAPKAGSKISRLRRLSPFSSSKGTPSSLIKSEKAKTENKSRLSGLFGSKASPAPKASTSAKPSPNLSANNRKFSQIKSSIPRGAKKE</sequence>
<reference evidence="1 2" key="1">
    <citation type="journal article" date="2021" name="Front. Genet.">
        <title>Chromosome-Level Genome Assembly Reveals Significant Gene Expansion in the Toll and IMD Signaling Pathways of Dendrolimus kikuchii.</title>
        <authorList>
            <person name="Zhou J."/>
            <person name="Wu P."/>
            <person name="Xiong Z."/>
            <person name="Liu N."/>
            <person name="Zhao N."/>
            <person name="Ji M."/>
            <person name="Qiu Y."/>
            <person name="Yang B."/>
        </authorList>
    </citation>
    <scope>NUCLEOTIDE SEQUENCE [LARGE SCALE GENOMIC DNA]</scope>
    <source>
        <strain evidence="1">Ann1</strain>
    </source>
</reference>
<dbReference type="Proteomes" id="UP000824533">
    <property type="component" value="Linkage Group LG17"/>
</dbReference>
<accession>A0ACC1CT73</accession>
<protein>
    <submittedName>
        <fullName evidence="1">Uncharacterized protein</fullName>
    </submittedName>
</protein>
<evidence type="ECO:0000313" key="2">
    <source>
        <dbReference type="Proteomes" id="UP000824533"/>
    </source>
</evidence>
<comment type="caution">
    <text evidence="1">The sequence shown here is derived from an EMBL/GenBank/DDBJ whole genome shotgun (WGS) entry which is preliminary data.</text>
</comment>
<name>A0ACC1CT73_9NEOP</name>
<gene>
    <name evidence="1" type="ORF">K1T71_009920</name>
</gene>
<dbReference type="EMBL" id="CM034403">
    <property type="protein sequence ID" value="KAJ0174812.1"/>
    <property type="molecule type" value="Genomic_DNA"/>
</dbReference>
<keyword evidence="2" id="KW-1185">Reference proteome</keyword>
<organism evidence="1 2">
    <name type="scientific">Dendrolimus kikuchii</name>
    <dbReference type="NCBI Taxonomy" id="765133"/>
    <lineage>
        <taxon>Eukaryota</taxon>
        <taxon>Metazoa</taxon>
        <taxon>Ecdysozoa</taxon>
        <taxon>Arthropoda</taxon>
        <taxon>Hexapoda</taxon>
        <taxon>Insecta</taxon>
        <taxon>Pterygota</taxon>
        <taxon>Neoptera</taxon>
        <taxon>Endopterygota</taxon>
        <taxon>Lepidoptera</taxon>
        <taxon>Glossata</taxon>
        <taxon>Ditrysia</taxon>
        <taxon>Bombycoidea</taxon>
        <taxon>Lasiocampidae</taxon>
        <taxon>Dendrolimus</taxon>
    </lineage>
</organism>
<evidence type="ECO:0000313" key="1">
    <source>
        <dbReference type="EMBL" id="KAJ0174812.1"/>
    </source>
</evidence>